<feature type="domain" description="Putative sensor" evidence="2">
    <location>
        <begin position="114"/>
        <end position="299"/>
    </location>
</feature>
<keyword evidence="4" id="KW-1185">Reference proteome</keyword>
<organism evidence="3 4">
    <name type="scientific">Rhizomicrobium palustre</name>
    <dbReference type="NCBI Taxonomy" id="189966"/>
    <lineage>
        <taxon>Bacteria</taxon>
        <taxon>Pseudomonadati</taxon>
        <taxon>Pseudomonadota</taxon>
        <taxon>Alphaproteobacteria</taxon>
        <taxon>Micropepsales</taxon>
        <taxon>Micropepsaceae</taxon>
        <taxon>Rhizomicrobium</taxon>
    </lineage>
</organism>
<dbReference type="Proteomes" id="UP000570514">
    <property type="component" value="Unassembled WGS sequence"/>
</dbReference>
<evidence type="ECO:0000313" key="4">
    <source>
        <dbReference type="Proteomes" id="UP000570514"/>
    </source>
</evidence>
<dbReference type="AlphaFoldDB" id="A0A846N399"/>
<keyword evidence="1" id="KW-1133">Transmembrane helix</keyword>
<accession>A0A846N399</accession>
<feature type="transmembrane region" description="Helical" evidence="1">
    <location>
        <begin position="262"/>
        <end position="284"/>
    </location>
</feature>
<reference evidence="3 4" key="1">
    <citation type="submission" date="2020-03" db="EMBL/GenBank/DDBJ databases">
        <title>Genomic Encyclopedia of Type Strains, Phase IV (KMG-IV): sequencing the most valuable type-strain genomes for metagenomic binning, comparative biology and taxonomic classification.</title>
        <authorList>
            <person name="Goeker M."/>
        </authorList>
    </citation>
    <scope>NUCLEOTIDE SEQUENCE [LARGE SCALE GENOMIC DNA]</scope>
    <source>
        <strain evidence="3 4">DSM 19867</strain>
    </source>
</reference>
<evidence type="ECO:0000259" key="2">
    <source>
        <dbReference type="Pfam" id="PF13796"/>
    </source>
</evidence>
<dbReference type="Pfam" id="PF22564">
    <property type="entry name" value="HAAS"/>
    <property type="match status" value="1"/>
</dbReference>
<comment type="caution">
    <text evidence="3">The sequence shown here is derived from an EMBL/GenBank/DDBJ whole genome shotgun (WGS) entry which is preliminary data.</text>
</comment>
<feature type="transmembrane region" description="Helical" evidence="1">
    <location>
        <begin position="111"/>
        <end position="131"/>
    </location>
</feature>
<feature type="transmembrane region" description="Helical" evidence="1">
    <location>
        <begin position="137"/>
        <end position="159"/>
    </location>
</feature>
<feature type="transmembrane region" description="Helical" evidence="1">
    <location>
        <begin position="209"/>
        <end position="242"/>
    </location>
</feature>
<dbReference type="InterPro" id="IPR025828">
    <property type="entry name" value="Put_sensor_dom"/>
</dbReference>
<evidence type="ECO:0000313" key="3">
    <source>
        <dbReference type="EMBL" id="NIK89989.1"/>
    </source>
</evidence>
<keyword evidence="1" id="KW-0812">Transmembrane</keyword>
<dbReference type="RefSeq" id="WP_167084150.1">
    <property type="nucleotide sequence ID" value="NZ_BAAADC010000001.1"/>
</dbReference>
<protein>
    <submittedName>
        <fullName evidence="3">Putative membrane protein</fullName>
    </submittedName>
</protein>
<evidence type="ECO:0000256" key="1">
    <source>
        <dbReference type="SAM" id="Phobius"/>
    </source>
</evidence>
<proteinExistence type="predicted"/>
<keyword evidence="1" id="KW-0472">Membrane</keyword>
<sequence>MNISQPPDSVRGYLNALRRALKGAPKGLIADALADCEEHLNMEIAQNPEMDEAAVMAQVIETYGSPEEIAEEYRDMEASISTPFPKAPETNEISRNGGFFNVISDPRTYGALLYMLLSLMTGIFYFVWTVAGLSISLSTSILIFGIFIALLFIASIRLLSHVEGRIVEGLLGVRMPRRLPLSTASDEKLWTQIKEALGDVRTWTSIAYLLLMLPLGVVYFVIAVVGLSVSLGVTGGCIYSLLTNESHISISDLPWLEHLFHTAPGLILLALVGVLLFFVVLHVARAIGWMHGKIAEALLVRL</sequence>
<name>A0A846N399_9PROT</name>
<dbReference type="EMBL" id="JAASRM010000001">
    <property type="protein sequence ID" value="NIK89989.1"/>
    <property type="molecule type" value="Genomic_DNA"/>
</dbReference>
<dbReference type="Pfam" id="PF13796">
    <property type="entry name" value="Sensor"/>
    <property type="match status" value="1"/>
</dbReference>
<gene>
    <name evidence="3" type="ORF">FHS83_003307</name>
</gene>